<dbReference type="InterPro" id="IPR037401">
    <property type="entry name" value="SnoaL-like"/>
</dbReference>
<dbReference type="EMBL" id="VJZE01000119">
    <property type="protein sequence ID" value="MPY41868.1"/>
    <property type="molecule type" value="Genomic_DNA"/>
</dbReference>
<feature type="domain" description="SnoaL-like" evidence="1">
    <location>
        <begin position="10"/>
        <end position="117"/>
    </location>
</feature>
<dbReference type="Pfam" id="PF12680">
    <property type="entry name" value="SnoaL_2"/>
    <property type="match status" value="1"/>
</dbReference>
<evidence type="ECO:0000313" key="2">
    <source>
        <dbReference type="EMBL" id="MPY41868.1"/>
    </source>
</evidence>
<comment type="caution">
    <text evidence="2">The sequence shown here is derived from an EMBL/GenBank/DDBJ whole genome shotgun (WGS) entry which is preliminary data.</text>
</comment>
<dbReference type="AlphaFoldDB" id="A0A5N8W691"/>
<protein>
    <recommendedName>
        <fullName evidence="1">SnoaL-like domain-containing protein</fullName>
    </recommendedName>
</protein>
<dbReference type="SUPFAM" id="SSF54427">
    <property type="entry name" value="NTF2-like"/>
    <property type="match status" value="1"/>
</dbReference>
<name>A0A5N8W691_9ACTN</name>
<dbReference type="PANTHER" id="PTHR41252">
    <property type="entry name" value="BLR2505 PROTEIN"/>
    <property type="match status" value="1"/>
</dbReference>
<dbReference type="Gene3D" id="3.10.450.50">
    <property type="match status" value="1"/>
</dbReference>
<dbReference type="PANTHER" id="PTHR41252:SF1">
    <property type="entry name" value="BLR2505 PROTEIN"/>
    <property type="match status" value="1"/>
</dbReference>
<proteinExistence type="predicted"/>
<dbReference type="InterPro" id="IPR032710">
    <property type="entry name" value="NTF2-like_dom_sf"/>
</dbReference>
<evidence type="ECO:0000259" key="1">
    <source>
        <dbReference type="Pfam" id="PF12680"/>
    </source>
</evidence>
<organism evidence="2 3">
    <name type="scientific">Streptomyces phyllanthi</name>
    <dbReference type="NCBI Taxonomy" id="1803180"/>
    <lineage>
        <taxon>Bacteria</taxon>
        <taxon>Bacillati</taxon>
        <taxon>Actinomycetota</taxon>
        <taxon>Actinomycetes</taxon>
        <taxon>Kitasatosporales</taxon>
        <taxon>Streptomycetaceae</taxon>
        <taxon>Streptomyces</taxon>
    </lineage>
</organism>
<evidence type="ECO:0000313" key="3">
    <source>
        <dbReference type="Proteomes" id="UP000326979"/>
    </source>
</evidence>
<reference evidence="2 3" key="1">
    <citation type="submission" date="2019-07" db="EMBL/GenBank/DDBJ databases">
        <title>New species of Amycolatopsis and Streptomyces.</title>
        <authorList>
            <person name="Duangmal K."/>
            <person name="Teo W.F.A."/>
            <person name="Lipun K."/>
        </authorList>
    </citation>
    <scope>NUCLEOTIDE SEQUENCE [LARGE SCALE GENOMIC DNA]</scope>
    <source>
        <strain evidence="2 3">TISTR 2346</strain>
    </source>
</reference>
<gene>
    <name evidence="2" type="ORF">FNH04_18750</name>
</gene>
<dbReference type="Proteomes" id="UP000326979">
    <property type="component" value="Unassembled WGS sequence"/>
</dbReference>
<dbReference type="RefSeq" id="WP_152785690.1">
    <property type="nucleotide sequence ID" value="NZ_BAABEQ010000001.1"/>
</dbReference>
<accession>A0A5N8W691</accession>
<dbReference type="OrthoDB" id="6657864at2"/>
<keyword evidence="3" id="KW-1185">Reference proteome</keyword>
<sequence length="135" mass="15015">MTTTDNTETVLRFFENFNAGNAEAAFALLDEQVVWRVMGKPDRFPLAGDYDKDGVVRLLGTVGQVMPNGVELTITSSTAQDDRVVVEAESHGVSAAGKVYDNRLIYAFELRDSKILHIREYFDTIHANDVMVVTD</sequence>